<dbReference type="Gene3D" id="3.40.190.10">
    <property type="entry name" value="Periplasmic binding protein-like II"/>
    <property type="match status" value="2"/>
</dbReference>
<dbReference type="Proteomes" id="UP000288587">
    <property type="component" value="Unassembled WGS sequence"/>
</dbReference>
<dbReference type="EMBL" id="SACM01000003">
    <property type="protein sequence ID" value="RVT84831.1"/>
    <property type="molecule type" value="Genomic_DNA"/>
</dbReference>
<keyword evidence="1" id="KW-0732">Signal</keyword>
<dbReference type="InterPro" id="IPR001638">
    <property type="entry name" value="Solute-binding_3/MltF_N"/>
</dbReference>
<feature type="domain" description="Solute-binding protein family 3/N-terminal" evidence="2">
    <location>
        <begin position="54"/>
        <end position="271"/>
    </location>
</feature>
<accession>A0A3S2XU85</accession>
<dbReference type="PANTHER" id="PTHR35936:SF17">
    <property type="entry name" value="ARGININE-BINDING EXTRACELLULAR PROTEIN ARTP"/>
    <property type="match status" value="1"/>
</dbReference>
<reference evidence="3 4" key="1">
    <citation type="submission" date="2019-01" db="EMBL/GenBank/DDBJ databases">
        <authorList>
            <person name="Chen W.-M."/>
        </authorList>
    </citation>
    <scope>NUCLEOTIDE SEQUENCE [LARGE SCALE GENOMIC DNA]</scope>
    <source>
        <strain evidence="3 4">CCP-18</strain>
    </source>
</reference>
<dbReference type="Pfam" id="PF00497">
    <property type="entry name" value="SBP_bac_3"/>
    <property type="match status" value="1"/>
</dbReference>
<comment type="caution">
    <text evidence="3">The sequence shown here is derived from an EMBL/GenBank/DDBJ whole genome shotgun (WGS) entry which is preliminary data.</text>
</comment>
<gene>
    <name evidence="3" type="ORF">EOD73_11930</name>
</gene>
<evidence type="ECO:0000313" key="4">
    <source>
        <dbReference type="Proteomes" id="UP000288587"/>
    </source>
</evidence>
<protein>
    <submittedName>
        <fullName evidence="3">Transporter substrate-binding domain-containing protein</fullName>
    </submittedName>
</protein>
<sequence length="291" mass="30873">MGGGSCSAQTAAMALGKCFIGVGLRAAMALVVLGASGLALAECGELKVALLPYPGVFERDATGAQRGFDADVARELMARTGCTFKIESTNPTRLWPALTQGMVHLSAGASYSPERAAEADFLLLTRLRSMVLMPAALAERTGSRAAFDANPELRLGVVARGKRAESAQAWVDQLRAQGRVSDSPDMAGLLRAYEAGRVSAVLILPGSLHGRSEAWMAQQRLMDWLPQDAFMAGWAVSRAHVPAATRQLLREAAEAARLDGTWKRLAKQNLGEAIGHHYEVVPIPSAPAAAR</sequence>
<dbReference type="OrthoDB" id="8587625at2"/>
<name>A0A3S2XU85_9BURK</name>
<proteinExistence type="predicted"/>
<evidence type="ECO:0000256" key="1">
    <source>
        <dbReference type="ARBA" id="ARBA00022729"/>
    </source>
</evidence>
<evidence type="ECO:0000259" key="2">
    <source>
        <dbReference type="Pfam" id="PF00497"/>
    </source>
</evidence>
<dbReference type="AlphaFoldDB" id="A0A3S2XU85"/>
<dbReference type="SUPFAM" id="SSF53850">
    <property type="entry name" value="Periplasmic binding protein-like II"/>
    <property type="match status" value="1"/>
</dbReference>
<keyword evidence="4" id="KW-1185">Reference proteome</keyword>
<evidence type="ECO:0000313" key="3">
    <source>
        <dbReference type="EMBL" id="RVT84831.1"/>
    </source>
</evidence>
<dbReference type="PANTHER" id="PTHR35936">
    <property type="entry name" value="MEMBRANE-BOUND LYTIC MUREIN TRANSGLYCOSYLASE F"/>
    <property type="match status" value="1"/>
</dbReference>
<organism evidence="3 4">
    <name type="scientific">Inhella crocodyli</name>
    <dbReference type="NCBI Taxonomy" id="2499851"/>
    <lineage>
        <taxon>Bacteria</taxon>
        <taxon>Pseudomonadati</taxon>
        <taxon>Pseudomonadota</taxon>
        <taxon>Betaproteobacteria</taxon>
        <taxon>Burkholderiales</taxon>
        <taxon>Sphaerotilaceae</taxon>
        <taxon>Inhella</taxon>
    </lineage>
</organism>